<dbReference type="InterPro" id="IPR036188">
    <property type="entry name" value="FAD/NAD-bd_sf"/>
</dbReference>
<accession>A0A7R9R3E8</accession>
<dbReference type="AlphaFoldDB" id="A0A7R9R3E8"/>
<feature type="domain" description="FAD dependent oxidoreductase" evidence="4">
    <location>
        <begin position="11"/>
        <end position="123"/>
    </location>
</feature>
<dbReference type="InterPro" id="IPR006076">
    <property type="entry name" value="FAD-dep_OxRdtase"/>
</dbReference>
<evidence type="ECO:0000259" key="4">
    <source>
        <dbReference type="Pfam" id="PF01266"/>
    </source>
</evidence>
<proteinExistence type="predicted"/>
<dbReference type="Pfam" id="PF01266">
    <property type="entry name" value="DAO"/>
    <property type="match status" value="1"/>
</dbReference>
<dbReference type="PANTHER" id="PTHR13847">
    <property type="entry name" value="SARCOSINE DEHYDROGENASE-RELATED"/>
    <property type="match status" value="1"/>
</dbReference>
<keyword evidence="6" id="KW-1185">Reference proteome</keyword>
<name>A0A7R9R3E8_9ACAR</name>
<dbReference type="OrthoDB" id="424974at2759"/>
<reference evidence="5" key="1">
    <citation type="submission" date="2020-11" db="EMBL/GenBank/DDBJ databases">
        <authorList>
            <person name="Tran Van P."/>
        </authorList>
    </citation>
    <scope>NUCLEOTIDE SEQUENCE</scope>
</reference>
<dbReference type="EMBL" id="CAJPVJ010061638">
    <property type="protein sequence ID" value="CAG2184223.1"/>
    <property type="molecule type" value="Genomic_DNA"/>
</dbReference>
<feature type="non-terminal residue" evidence="5">
    <location>
        <position position="148"/>
    </location>
</feature>
<evidence type="ECO:0000256" key="3">
    <source>
        <dbReference type="ARBA" id="ARBA00046185"/>
    </source>
</evidence>
<dbReference type="EMBL" id="OC976463">
    <property type="protein sequence ID" value="CAD7668774.1"/>
    <property type="molecule type" value="Genomic_DNA"/>
</dbReference>
<gene>
    <name evidence="5" type="ORF">ONB1V03_LOCUS23643</name>
</gene>
<dbReference type="PANTHER" id="PTHR13847:SF287">
    <property type="entry name" value="FAD-DEPENDENT OXIDOREDUCTASE DOMAIN-CONTAINING PROTEIN 1"/>
    <property type="match status" value="1"/>
</dbReference>
<dbReference type="Gene3D" id="3.30.9.10">
    <property type="entry name" value="D-Amino Acid Oxidase, subunit A, domain 2"/>
    <property type="match status" value="1"/>
</dbReference>
<evidence type="ECO:0000256" key="1">
    <source>
        <dbReference type="ARBA" id="ARBA00023002"/>
    </source>
</evidence>
<evidence type="ECO:0000256" key="2">
    <source>
        <dbReference type="ARBA" id="ARBA00039785"/>
    </source>
</evidence>
<dbReference type="GO" id="GO:0032981">
    <property type="term" value="P:mitochondrial respiratory chain complex I assembly"/>
    <property type="evidence" value="ECO:0007669"/>
    <property type="project" value="TreeGrafter"/>
</dbReference>
<sequence>PDGPGIDFPLLIDPSGVYCRREGLGGNFICGRSPNQNEEPDVSNLDVDYSYFDSKVFPQLSHRVPSFETAKLKGAWSGYYEYNTFDQLPIIGRDYYYGNMAWATGFSGQGIQMAPAVGRAMNELIFDGDYQTIDLSRFSWERLMHKKP</sequence>
<keyword evidence="1" id="KW-0560">Oxidoreductase</keyword>
<comment type="function">
    <text evidence="3">Required for the assembly of the mitochondrial membrane respiratory chain NADH dehydrogenase (Complex I). Involved in mid-late stages of complex I assembly.</text>
</comment>
<dbReference type="GO" id="GO:0005739">
    <property type="term" value="C:mitochondrion"/>
    <property type="evidence" value="ECO:0007669"/>
    <property type="project" value="GOC"/>
</dbReference>
<evidence type="ECO:0000313" key="5">
    <source>
        <dbReference type="EMBL" id="CAD7668774.1"/>
    </source>
</evidence>
<dbReference type="Proteomes" id="UP000728032">
    <property type="component" value="Unassembled WGS sequence"/>
</dbReference>
<dbReference type="Gene3D" id="3.50.50.60">
    <property type="entry name" value="FAD/NAD(P)-binding domain"/>
    <property type="match status" value="1"/>
</dbReference>
<dbReference type="GO" id="GO:0016491">
    <property type="term" value="F:oxidoreductase activity"/>
    <property type="evidence" value="ECO:0007669"/>
    <property type="project" value="UniProtKB-KW"/>
</dbReference>
<feature type="non-terminal residue" evidence="5">
    <location>
        <position position="1"/>
    </location>
</feature>
<protein>
    <recommendedName>
        <fullName evidence="2">FAD-dependent oxidoreductase domain-containing protein 1</fullName>
    </recommendedName>
</protein>
<organism evidence="5">
    <name type="scientific">Oppiella nova</name>
    <dbReference type="NCBI Taxonomy" id="334625"/>
    <lineage>
        <taxon>Eukaryota</taxon>
        <taxon>Metazoa</taxon>
        <taxon>Ecdysozoa</taxon>
        <taxon>Arthropoda</taxon>
        <taxon>Chelicerata</taxon>
        <taxon>Arachnida</taxon>
        <taxon>Acari</taxon>
        <taxon>Acariformes</taxon>
        <taxon>Sarcoptiformes</taxon>
        <taxon>Oribatida</taxon>
        <taxon>Brachypylina</taxon>
        <taxon>Oppioidea</taxon>
        <taxon>Oppiidae</taxon>
        <taxon>Oppiella</taxon>
    </lineage>
</organism>
<evidence type="ECO:0000313" key="6">
    <source>
        <dbReference type="Proteomes" id="UP000728032"/>
    </source>
</evidence>